<accession>A0A8S9K504</accession>
<dbReference type="AlphaFoldDB" id="A0A8S9K504"/>
<evidence type="ECO:0000313" key="2">
    <source>
        <dbReference type="EMBL" id="KAF2589485.1"/>
    </source>
</evidence>
<feature type="compositionally biased region" description="Basic and acidic residues" evidence="1">
    <location>
        <begin position="1"/>
        <end position="23"/>
    </location>
</feature>
<feature type="region of interest" description="Disordered" evidence="1">
    <location>
        <begin position="38"/>
        <end position="57"/>
    </location>
</feature>
<gene>
    <name evidence="2" type="ORF">F2Q70_00041071</name>
</gene>
<feature type="region of interest" description="Disordered" evidence="1">
    <location>
        <begin position="1"/>
        <end position="29"/>
    </location>
</feature>
<comment type="caution">
    <text evidence="2">The sequence shown here is derived from an EMBL/GenBank/DDBJ whole genome shotgun (WGS) entry which is preliminary data.</text>
</comment>
<evidence type="ECO:0000256" key="1">
    <source>
        <dbReference type="SAM" id="MobiDB-lite"/>
    </source>
</evidence>
<dbReference type="EMBL" id="QGKY02000190">
    <property type="protein sequence ID" value="KAF2589485.1"/>
    <property type="molecule type" value="Genomic_DNA"/>
</dbReference>
<sequence length="57" mass="6750">MSPPRRSTEREVPTRATDGHLAAETRATAMDTIRLSYMRGFERERKRERERETKSQL</sequence>
<reference evidence="2" key="1">
    <citation type="submission" date="2019-12" db="EMBL/GenBank/DDBJ databases">
        <title>Genome sequencing and annotation of Brassica cretica.</title>
        <authorList>
            <person name="Studholme D.J."/>
            <person name="Sarris P.F."/>
        </authorList>
    </citation>
    <scope>NUCLEOTIDE SEQUENCE</scope>
    <source>
        <strain evidence="2">PFS-102/07</strain>
        <tissue evidence="2">Leaf</tissue>
    </source>
</reference>
<feature type="compositionally biased region" description="Basic and acidic residues" evidence="1">
    <location>
        <begin position="40"/>
        <end position="57"/>
    </location>
</feature>
<organism evidence="2">
    <name type="scientific">Brassica cretica</name>
    <name type="common">Mustard</name>
    <dbReference type="NCBI Taxonomy" id="69181"/>
    <lineage>
        <taxon>Eukaryota</taxon>
        <taxon>Viridiplantae</taxon>
        <taxon>Streptophyta</taxon>
        <taxon>Embryophyta</taxon>
        <taxon>Tracheophyta</taxon>
        <taxon>Spermatophyta</taxon>
        <taxon>Magnoliopsida</taxon>
        <taxon>eudicotyledons</taxon>
        <taxon>Gunneridae</taxon>
        <taxon>Pentapetalae</taxon>
        <taxon>rosids</taxon>
        <taxon>malvids</taxon>
        <taxon>Brassicales</taxon>
        <taxon>Brassicaceae</taxon>
        <taxon>Brassiceae</taxon>
        <taxon>Brassica</taxon>
    </lineage>
</organism>
<protein>
    <submittedName>
        <fullName evidence="2">Uncharacterized protein</fullName>
    </submittedName>
</protein>
<proteinExistence type="predicted"/>
<name>A0A8S9K504_BRACR</name>